<dbReference type="GO" id="GO:0030425">
    <property type="term" value="C:dendrite"/>
    <property type="evidence" value="ECO:0007669"/>
    <property type="project" value="TreeGrafter"/>
</dbReference>
<dbReference type="GO" id="GO:0045202">
    <property type="term" value="C:synapse"/>
    <property type="evidence" value="ECO:0007669"/>
    <property type="project" value="GOC"/>
</dbReference>
<evidence type="ECO:0000313" key="11">
    <source>
        <dbReference type="EMBL" id="KAK2567515.1"/>
    </source>
</evidence>
<evidence type="ECO:0000256" key="5">
    <source>
        <dbReference type="ARBA" id="ARBA00023040"/>
    </source>
</evidence>
<dbReference type="CDD" id="cd14967">
    <property type="entry name" value="7tmA_amine_R-like"/>
    <property type="match status" value="1"/>
</dbReference>
<feature type="transmembrane region" description="Helical" evidence="9">
    <location>
        <begin position="83"/>
        <end position="108"/>
    </location>
</feature>
<dbReference type="GO" id="GO:0007268">
    <property type="term" value="P:chemical synaptic transmission"/>
    <property type="evidence" value="ECO:0007669"/>
    <property type="project" value="TreeGrafter"/>
</dbReference>
<name>A0AAD9VB58_ACRCE</name>
<reference evidence="11" key="2">
    <citation type="journal article" date="2023" name="Science">
        <title>Genomic signatures of disease resistance in endangered staghorn corals.</title>
        <authorList>
            <person name="Vollmer S.V."/>
            <person name="Selwyn J.D."/>
            <person name="Despard B.A."/>
            <person name="Roesel C.L."/>
        </authorList>
    </citation>
    <scope>NUCLEOTIDE SEQUENCE</scope>
    <source>
        <strain evidence="11">K2</strain>
    </source>
</reference>
<evidence type="ECO:0000256" key="4">
    <source>
        <dbReference type="ARBA" id="ARBA00022989"/>
    </source>
</evidence>
<dbReference type="InterPro" id="IPR001671">
    <property type="entry name" value="Melcrt_ACTH_rcpt"/>
</dbReference>
<feature type="transmembrane region" description="Helical" evidence="9">
    <location>
        <begin position="38"/>
        <end position="62"/>
    </location>
</feature>
<feature type="transmembrane region" description="Helical" evidence="9">
    <location>
        <begin position="164"/>
        <end position="182"/>
    </location>
</feature>
<proteinExistence type="predicted"/>
<keyword evidence="2" id="KW-1003">Cell membrane</keyword>
<feature type="transmembrane region" description="Helical" evidence="9">
    <location>
        <begin position="506"/>
        <end position="527"/>
    </location>
</feature>
<evidence type="ECO:0000256" key="6">
    <source>
        <dbReference type="ARBA" id="ARBA00023136"/>
    </source>
</evidence>
<evidence type="ECO:0000313" key="12">
    <source>
        <dbReference type="Proteomes" id="UP001249851"/>
    </source>
</evidence>
<feature type="transmembrane region" description="Helical" evidence="9">
    <location>
        <begin position="194"/>
        <end position="219"/>
    </location>
</feature>
<evidence type="ECO:0000259" key="10">
    <source>
        <dbReference type="PROSITE" id="PS50262"/>
    </source>
</evidence>
<evidence type="ECO:0000256" key="9">
    <source>
        <dbReference type="SAM" id="Phobius"/>
    </source>
</evidence>
<feature type="domain" description="G-protein coupled receptors family 1 profile" evidence="10">
    <location>
        <begin position="63"/>
        <end position="312"/>
    </location>
</feature>
<feature type="transmembrane region" description="Helical" evidence="9">
    <location>
        <begin position="575"/>
        <end position="600"/>
    </location>
</feature>
<dbReference type="FunFam" id="1.20.1070.10:FF:000437">
    <property type="entry name" value="Predicted protein"/>
    <property type="match status" value="1"/>
</dbReference>
<evidence type="ECO:0000256" key="1">
    <source>
        <dbReference type="ARBA" id="ARBA00004651"/>
    </source>
</evidence>
<protein>
    <submittedName>
        <fullName evidence="11">Beta-4C adrenergic receptor</fullName>
    </submittedName>
</protein>
<evidence type="ECO:0000256" key="7">
    <source>
        <dbReference type="ARBA" id="ARBA00023170"/>
    </source>
</evidence>
<reference evidence="11" key="1">
    <citation type="journal article" date="2023" name="G3 (Bethesda)">
        <title>Whole genome assembly and annotation of the endangered Caribbean coral Acropora cervicornis.</title>
        <authorList>
            <person name="Selwyn J.D."/>
            <person name="Vollmer S.V."/>
        </authorList>
    </citation>
    <scope>NUCLEOTIDE SEQUENCE</scope>
    <source>
        <strain evidence="11">K2</strain>
    </source>
</reference>
<dbReference type="Gene3D" id="1.20.1070.10">
    <property type="entry name" value="Rhodopsin 7-helix transmembrane proteins"/>
    <property type="match status" value="2"/>
</dbReference>
<dbReference type="Pfam" id="PF00001">
    <property type="entry name" value="7tm_1"/>
    <property type="match status" value="2"/>
</dbReference>
<dbReference type="PRINTS" id="PR00534">
    <property type="entry name" value="MCRFAMILY"/>
</dbReference>
<keyword evidence="12" id="KW-1185">Reference proteome</keyword>
<evidence type="ECO:0000256" key="2">
    <source>
        <dbReference type="ARBA" id="ARBA00022475"/>
    </source>
</evidence>
<feature type="transmembrane region" description="Helical" evidence="9">
    <location>
        <begin position="465"/>
        <end position="486"/>
    </location>
</feature>
<dbReference type="PANTHER" id="PTHR24247">
    <property type="entry name" value="5-HYDROXYTRYPTAMINE RECEPTOR"/>
    <property type="match status" value="1"/>
</dbReference>
<accession>A0AAD9VB58</accession>
<dbReference type="PANTHER" id="PTHR24247:SF202">
    <property type="entry name" value="5-HYDROXYTRYPTAMINE RECEPTOR 1"/>
    <property type="match status" value="1"/>
</dbReference>
<feature type="transmembrane region" description="Helical" evidence="9">
    <location>
        <begin position="432"/>
        <end position="453"/>
    </location>
</feature>
<comment type="caution">
    <text evidence="11">The sequence shown here is derived from an EMBL/GenBank/DDBJ whole genome shotgun (WGS) entry which is preliminary data.</text>
</comment>
<dbReference type="InterPro" id="IPR017452">
    <property type="entry name" value="GPCR_Rhodpsn_7TM"/>
</dbReference>
<dbReference type="EMBL" id="JARQWQ010000014">
    <property type="protein sequence ID" value="KAK2567515.1"/>
    <property type="molecule type" value="Genomic_DNA"/>
</dbReference>
<keyword evidence="3 9" id="KW-0812">Transmembrane</keyword>
<evidence type="ECO:0000256" key="8">
    <source>
        <dbReference type="ARBA" id="ARBA00023224"/>
    </source>
</evidence>
<dbReference type="GO" id="GO:0004993">
    <property type="term" value="F:G protein-coupled serotonin receptor activity"/>
    <property type="evidence" value="ECO:0007669"/>
    <property type="project" value="TreeGrafter"/>
</dbReference>
<feature type="transmembrane region" description="Helical" evidence="9">
    <location>
        <begin position="547"/>
        <end position="569"/>
    </location>
</feature>
<feature type="domain" description="G-protein coupled receptors family 1 profile" evidence="10">
    <location>
        <begin position="445"/>
        <end position="687"/>
    </location>
</feature>
<dbReference type="PRINTS" id="PR00237">
    <property type="entry name" value="GPCRRHODOPSN"/>
</dbReference>
<dbReference type="Proteomes" id="UP001249851">
    <property type="component" value="Unassembled WGS sequence"/>
</dbReference>
<dbReference type="GO" id="GO:0030594">
    <property type="term" value="F:neurotransmitter receptor activity"/>
    <property type="evidence" value="ECO:0007669"/>
    <property type="project" value="TreeGrafter"/>
</dbReference>
<feature type="transmembrane region" description="Helical" evidence="9">
    <location>
        <begin position="256"/>
        <end position="279"/>
    </location>
</feature>
<dbReference type="SUPFAM" id="SSF81321">
    <property type="entry name" value="Family A G protein-coupled receptor-like"/>
    <property type="match status" value="2"/>
</dbReference>
<feature type="transmembrane region" description="Helical" evidence="9">
    <location>
        <begin position="120"/>
        <end position="144"/>
    </location>
</feature>
<dbReference type="InterPro" id="IPR000276">
    <property type="entry name" value="GPCR_Rhodpsn"/>
</dbReference>
<sequence>MSPLGTQPSNLQNNSLKLSFQSSLTNGSQYPEMCDNPALFATSTVSTTVALCFAFLIPFNLLGNGSVIAAFALNTKLRTATNIFIIGLASSDLLVGTFAIPVWTFIVAHEDIMASYCFSLYYFYISFDVFAGSASILQLTAIALERFISAQWPWFHRKMSRWSYWLMLLFAWLCAALMATINHVQIKREAWHEIYSIALTGLCFVFPFAIIATCYTYIFKISRFQARRRLSSGSNSRHFGSTPGNAIRELNVATTVVVITGVFLASWLPFFVVTILATFCLTCLPSGPALAHLVKCLKFLQYSSSCVNPYIYAYRDKEMRSTIIKVANKIFPCSLAKFRAKLKTAKCDSESRNSIDKLQNSEKMNCGKDETVKVKHPLKQRREKNKTLTKIRRLTTSFLKNTMHLSNFSSTGATQPTYPSLASDEPETIVSAVMYVILGILIIGGNILVIAAFKTNVRLRSINNTFLVGLAVSDLLVGLVSIPLWIYNSTCHHYKTCSKGNGLLLVYVTLDIFSGCASVLQLTAISIERYLAITRPISHRSYSLSTYYAMIAAAWVFAFVIAGLFPVQYRKWQKPYSIILVTTCFAIPALVILTVYAIIFQTARGTARARVQPSETARRPAPNETKIAMTIALITGLFVIAWLPFFVVNMLGEFCMSCLPPYPYSLRLIRFVKWMHYSNSMVNPFVYAYRNQDMRKTFKRLLCCTCHDLNGLRSSLRTARSRNFVVPENMNVNKELRIDPANLRRNVSA</sequence>
<dbReference type="GO" id="GO:0007187">
    <property type="term" value="P:G protein-coupled receptor signaling pathway, coupled to cyclic nucleotide second messenger"/>
    <property type="evidence" value="ECO:0007669"/>
    <property type="project" value="TreeGrafter"/>
</dbReference>
<evidence type="ECO:0000256" key="3">
    <source>
        <dbReference type="ARBA" id="ARBA00022692"/>
    </source>
</evidence>
<keyword evidence="5" id="KW-0297">G-protein coupled receptor</keyword>
<comment type="subcellular location">
    <subcellularLocation>
        <location evidence="1">Cell membrane</location>
        <topology evidence="1">Multi-pass membrane protein</topology>
    </subcellularLocation>
</comment>
<keyword evidence="6 9" id="KW-0472">Membrane</keyword>
<organism evidence="11 12">
    <name type="scientific">Acropora cervicornis</name>
    <name type="common">Staghorn coral</name>
    <dbReference type="NCBI Taxonomy" id="6130"/>
    <lineage>
        <taxon>Eukaryota</taxon>
        <taxon>Metazoa</taxon>
        <taxon>Cnidaria</taxon>
        <taxon>Anthozoa</taxon>
        <taxon>Hexacorallia</taxon>
        <taxon>Scleractinia</taxon>
        <taxon>Astrocoeniina</taxon>
        <taxon>Acroporidae</taxon>
        <taxon>Acropora</taxon>
    </lineage>
</organism>
<gene>
    <name evidence="11" type="ORF">P5673_008342</name>
</gene>
<keyword evidence="4 9" id="KW-1133">Transmembrane helix</keyword>
<dbReference type="AlphaFoldDB" id="A0AAD9VB58"/>
<dbReference type="GO" id="GO:0005886">
    <property type="term" value="C:plasma membrane"/>
    <property type="evidence" value="ECO:0007669"/>
    <property type="project" value="UniProtKB-SubCell"/>
</dbReference>
<keyword evidence="8" id="KW-0807">Transducer</keyword>
<feature type="transmembrane region" description="Helical" evidence="9">
    <location>
        <begin position="627"/>
        <end position="651"/>
    </location>
</feature>
<keyword evidence="7 11" id="KW-0675">Receptor</keyword>
<dbReference type="SMART" id="SM01381">
    <property type="entry name" value="7TM_GPCR_Srsx"/>
    <property type="match status" value="1"/>
</dbReference>
<dbReference type="GO" id="GO:0004977">
    <property type="term" value="F:melanocortin receptor activity"/>
    <property type="evidence" value="ECO:0007669"/>
    <property type="project" value="InterPro"/>
</dbReference>
<dbReference type="PROSITE" id="PS50262">
    <property type="entry name" value="G_PROTEIN_RECEP_F1_2"/>
    <property type="match status" value="2"/>
</dbReference>